<dbReference type="AlphaFoldDB" id="A0A7S4PML0"/>
<keyword evidence="10" id="KW-0732">Signal</keyword>
<feature type="repeat" description="Solcar" evidence="8">
    <location>
        <begin position="160"/>
        <end position="244"/>
    </location>
</feature>
<feature type="signal peptide" evidence="10">
    <location>
        <begin position="1"/>
        <end position="28"/>
    </location>
</feature>
<evidence type="ECO:0000256" key="3">
    <source>
        <dbReference type="ARBA" id="ARBA00022448"/>
    </source>
</evidence>
<dbReference type="SUPFAM" id="SSF103506">
    <property type="entry name" value="Mitochondrial carrier"/>
    <property type="match status" value="1"/>
</dbReference>
<dbReference type="PRINTS" id="PR00926">
    <property type="entry name" value="MITOCARRIER"/>
</dbReference>
<evidence type="ECO:0000256" key="10">
    <source>
        <dbReference type="SAM" id="SignalP"/>
    </source>
</evidence>
<evidence type="ECO:0000313" key="11">
    <source>
        <dbReference type="EMBL" id="CAE2339612.1"/>
    </source>
</evidence>
<name>A0A7S4PML0_GUITH</name>
<sequence>MSLPTSRSCHIPMLRDLLLLTLAANAIASHSTSVAKMQPSSLARDRRMMPNGLESNTVGDANTSPFIEGLKNSLASGLASAAGKTLLHPFDVIKTIEQRSHEKLGVWEAGRRVVKESGFCSLFTRGLDVTLIGSVPSTAVYFGVYQFLKRKFTQQLGLEYKLTAVALSASTANFIAAFFRVPTEIVKQRVQAGMYPDATSALKLIFADGGFLAFFELRSVMVQVFRDIPYAVVMLLTYEILHSLFRTNVFETEAKQGRGDDSNLAAKTATASVKGLWIGATAGALGALVTTPLDVVKTRWLVDRKQYRGLVDVIVRTWLHEGPAAFFKGAVPRVAQKIPSSSIFFLLYELFRTIFGVKR</sequence>
<reference evidence="11" key="1">
    <citation type="submission" date="2021-01" db="EMBL/GenBank/DDBJ databases">
        <authorList>
            <person name="Corre E."/>
            <person name="Pelletier E."/>
            <person name="Niang G."/>
            <person name="Scheremetjew M."/>
            <person name="Finn R."/>
            <person name="Kale V."/>
            <person name="Holt S."/>
            <person name="Cochrane G."/>
            <person name="Meng A."/>
            <person name="Brown T."/>
            <person name="Cohen L."/>
        </authorList>
    </citation>
    <scope>NUCLEOTIDE SEQUENCE</scope>
    <source>
        <strain evidence="11">CCMP 2712</strain>
    </source>
</reference>
<feature type="repeat" description="Solcar" evidence="8">
    <location>
        <begin position="67"/>
        <end position="151"/>
    </location>
</feature>
<evidence type="ECO:0000256" key="1">
    <source>
        <dbReference type="ARBA" id="ARBA00004141"/>
    </source>
</evidence>
<dbReference type="PROSITE" id="PS50920">
    <property type="entry name" value="SOLCAR"/>
    <property type="match status" value="3"/>
</dbReference>
<protein>
    <recommendedName>
        <fullName evidence="12">Mitochondrial carrier protein</fullName>
    </recommendedName>
</protein>
<keyword evidence="7 8" id="KW-0472">Membrane</keyword>
<evidence type="ECO:0000256" key="6">
    <source>
        <dbReference type="ARBA" id="ARBA00022989"/>
    </source>
</evidence>
<evidence type="ECO:0000256" key="9">
    <source>
        <dbReference type="RuleBase" id="RU000488"/>
    </source>
</evidence>
<comment type="subcellular location">
    <subcellularLocation>
        <location evidence="1">Membrane</location>
        <topology evidence="1">Multi-pass membrane protein</topology>
    </subcellularLocation>
</comment>
<dbReference type="GO" id="GO:0055085">
    <property type="term" value="P:transmembrane transport"/>
    <property type="evidence" value="ECO:0007669"/>
    <property type="project" value="InterPro"/>
</dbReference>
<evidence type="ECO:0000256" key="4">
    <source>
        <dbReference type="ARBA" id="ARBA00022692"/>
    </source>
</evidence>
<keyword evidence="3 9" id="KW-0813">Transport</keyword>
<evidence type="ECO:0000256" key="7">
    <source>
        <dbReference type="ARBA" id="ARBA00023136"/>
    </source>
</evidence>
<dbReference type="Pfam" id="PF00153">
    <property type="entry name" value="Mito_carr"/>
    <property type="match status" value="3"/>
</dbReference>
<gene>
    <name evidence="11" type="ORF">GTHE00462_LOCUS38346</name>
</gene>
<evidence type="ECO:0000256" key="2">
    <source>
        <dbReference type="ARBA" id="ARBA00006375"/>
    </source>
</evidence>
<keyword evidence="6" id="KW-1133">Transmembrane helix</keyword>
<proteinExistence type="inferred from homology"/>
<dbReference type="EMBL" id="HBKN01049047">
    <property type="protein sequence ID" value="CAE2339612.1"/>
    <property type="molecule type" value="Transcribed_RNA"/>
</dbReference>
<dbReference type="InterPro" id="IPR002067">
    <property type="entry name" value="MCP"/>
</dbReference>
<accession>A0A7S4PML0</accession>
<organism evidence="11">
    <name type="scientific">Guillardia theta</name>
    <name type="common">Cryptophyte</name>
    <name type="synonym">Cryptomonas phi</name>
    <dbReference type="NCBI Taxonomy" id="55529"/>
    <lineage>
        <taxon>Eukaryota</taxon>
        <taxon>Cryptophyceae</taxon>
        <taxon>Pyrenomonadales</taxon>
        <taxon>Geminigeraceae</taxon>
        <taxon>Guillardia</taxon>
    </lineage>
</organism>
<dbReference type="PANTHER" id="PTHR45667">
    <property type="entry name" value="S-ADENOSYLMETHIONINE MITOCHONDRIAL CARRIER PROTEIN"/>
    <property type="match status" value="1"/>
</dbReference>
<evidence type="ECO:0000256" key="5">
    <source>
        <dbReference type="ARBA" id="ARBA00022737"/>
    </source>
</evidence>
<dbReference type="InterPro" id="IPR023395">
    <property type="entry name" value="MCP_dom_sf"/>
</dbReference>
<keyword evidence="5" id="KW-0677">Repeat</keyword>
<evidence type="ECO:0000256" key="8">
    <source>
        <dbReference type="PROSITE-ProRule" id="PRU00282"/>
    </source>
</evidence>
<comment type="similarity">
    <text evidence="2 9">Belongs to the mitochondrial carrier (TC 2.A.29) family.</text>
</comment>
<dbReference type="Gene3D" id="1.50.40.10">
    <property type="entry name" value="Mitochondrial carrier domain"/>
    <property type="match status" value="1"/>
</dbReference>
<feature type="chain" id="PRO_5031242904" description="Mitochondrial carrier protein" evidence="10">
    <location>
        <begin position="29"/>
        <end position="359"/>
    </location>
</feature>
<feature type="repeat" description="Solcar" evidence="8">
    <location>
        <begin position="270"/>
        <end position="354"/>
    </location>
</feature>
<dbReference type="InterPro" id="IPR018108">
    <property type="entry name" value="MCP_transmembrane"/>
</dbReference>
<keyword evidence="4 8" id="KW-0812">Transmembrane</keyword>
<dbReference type="GO" id="GO:0016020">
    <property type="term" value="C:membrane"/>
    <property type="evidence" value="ECO:0007669"/>
    <property type="project" value="UniProtKB-SubCell"/>
</dbReference>
<evidence type="ECO:0008006" key="12">
    <source>
        <dbReference type="Google" id="ProtNLM"/>
    </source>
</evidence>